<evidence type="ECO:0000256" key="11">
    <source>
        <dbReference type="ARBA" id="ARBA00033158"/>
    </source>
</evidence>
<evidence type="ECO:0000313" key="12">
    <source>
        <dbReference type="EMBL" id="TDR16835.1"/>
    </source>
</evidence>
<reference evidence="12 13" key="1">
    <citation type="submission" date="2019-03" db="EMBL/GenBank/DDBJ databases">
        <title>Genomic Encyclopedia of Type Strains, Phase IV (KMG-IV): sequencing the most valuable type-strain genomes for metagenomic binning, comparative biology and taxonomic classification.</title>
        <authorList>
            <person name="Goeker M."/>
        </authorList>
    </citation>
    <scope>NUCLEOTIDE SEQUENCE [LARGE SCALE GENOMIC DNA]</scope>
    <source>
        <strain evidence="12 13">DSM 25488</strain>
    </source>
</reference>
<evidence type="ECO:0000256" key="7">
    <source>
        <dbReference type="ARBA" id="ARBA00023210"/>
    </source>
</evidence>
<dbReference type="OrthoDB" id="5772359at2"/>
<accession>A0A4R6XC34</accession>
<dbReference type="RefSeq" id="WP_099019981.1">
    <property type="nucleotide sequence ID" value="NZ_NIHB01000005.1"/>
</dbReference>
<keyword evidence="7" id="KW-0717">Septation</keyword>
<dbReference type="EMBL" id="SNZB01000007">
    <property type="protein sequence ID" value="TDR16835.1"/>
    <property type="molecule type" value="Genomic_DNA"/>
</dbReference>
<evidence type="ECO:0000256" key="5">
    <source>
        <dbReference type="ARBA" id="ARBA00022618"/>
    </source>
</evidence>
<dbReference type="SUPFAM" id="SSF102829">
    <property type="entry name" value="Cell division protein ZapA-like"/>
    <property type="match status" value="1"/>
</dbReference>
<dbReference type="GO" id="GO:0005829">
    <property type="term" value="C:cytosol"/>
    <property type="evidence" value="ECO:0007669"/>
    <property type="project" value="TreeGrafter"/>
</dbReference>
<gene>
    <name evidence="12" type="ORF">C8D91_2742</name>
</gene>
<comment type="subcellular location">
    <subcellularLocation>
        <location evidence="1">Cytoplasm</location>
    </subcellularLocation>
</comment>
<keyword evidence="13" id="KW-1185">Reference proteome</keyword>
<keyword evidence="6" id="KW-0175">Coiled coil</keyword>
<dbReference type="PANTHER" id="PTHR34981">
    <property type="entry name" value="CELL DIVISION PROTEIN ZAPA"/>
    <property type="match status" value="1"/>
</dbReference>
<dbReference type="InterPro" id="IPR042233">
    <property type="entry name" value="Cell_div_ZapA_N"/>
</dbReference>
<proteinExistence type="inferred from homology"/>
<evidence type="ECO:0000256" key="2">
    <source>
        <dbReference type="ARBA" id="ARBA00010074"/>
    </source>
</evidence>
<sequence length="97" mass="11027">MSQTKITVRILNREYQFACEEDERTSLLAAADYLNKSMQTIKEKNSTMSSDKIALMAAMNISHELIKSQSTNNYYDTEVVSTIKKLNDKLEQAIATN</sequence>
<evidence type="ECO:0000256" key="8">
    <source>
        <dbReference type="ARBA" id="ARBA00023306"/>
    </source>
</evidence>
<comment type="subunit">
    <text evidence="10">Homodimer. Interacts with FtsZ.</text>
</comment>
<dbReference type="GO" id="GO:0000917">
    <property type="term" value="P:division septum assembly"/>
    <property type="evidence" value="ECO:0007669"/>
    <property type="project" value="UniProtKB-KW"/>
</dbReference>
<keyword evidence="5 12" id="KW-0132">Cell division</keyword>
<evidence type="ECO:0000256" key="10">
    <source>
        <dbReference type="ARBA" id="ARBA00026068"/>
    </source>
</evidence>
<dbReference type="GO" id="GO:0043093">
    <property type="term" value="P:FtsZ-dependent cytokinesis"/>
    <property type="evidence" value="ECO:0007669"/>
    <property type="project" value="TreeGrafter"/>
</dbReference>
<evidence type="ECO:0000313" key="13">
    <source>
        <dbReference type="Proteomes" id="UP000295724"/>
    </source>
</evidence>
<evidence type="ECO:0000256" key="9">
    <source>
        <dbReference type="ARBA" id="ARBA00024910"/>
    </source>
</evidence>
<comment type="function">
    <text evidence="9">Activator of cell division through the inhibition of FtsZ GTPase activity, therefore promoting FtsZ assembly into bundles of protofilaments necessary for the formation of the division Z ring. It is recruited early at mid-cell but it is not essential for cell division.</text>
</comment>
<evidence type="ECO:0000256" key="1">
    <source>
        <dbReference type="ARBA" id="ARBA00004496"/>
    </source>
</evidence>
<evidence type="ECO:0000256" key="6">
    <source>
        <dbReference type="ARBA" id="ARBA00023054"/>
    </source>
</evidence>
<keyword evidence="4" id="KW-0963">Cytoplasm</keyword>
<dbReference type="Proteomes" id="UP000295724">
    <property type="component" value="Unassembled WGS sequence"/>
</dbReference>
<dbReference type="Gene3D" id="1.20.5.50">
    <property type="match status" value="1"/>
</dbReference>
<dbReference type="PANTHER" id="PTHR34981:SF1">
    <property type="entry name" value="CELL DIVISION PROTEIN ZAPA"/>
    <property type="match status" value="1"/>
</dbReference>
<dbReference type="Gene3D" id="3.30.160.880">
    <property type="entry name" value="Cell division protein ZapA protomer, N-terminal domain"/>
    <property type="match status" value="1"/>
</dbReference>
<protein>
    <recommendedName>
        <fullName evidence="3">Cell division protein ZapA</fullName>
    </recommendedName>
    <alternativeName>
        <fullName evidence="11">Z ring-associated protein ZapA</fullName>
    </alternativeName>
</protein>
<dbReference type="AlphaFoldDB" id="A0A4R6XC34"/>
<evidence type="ECO:0000256" key="4">
    <source>
        <dbReference type="ARBA" id="ARBA00022490"/>
    </source>
</evidence>
<dbReference type="InterPro" id="IPR036192">
    <property type="entry name" value="Cell_div_ZapA-like_sf"/>
</dbReference>
<dbReference type="GO" id="GO:0030428">
    <property type="term" value="C:cell septum"/>
    <property type="evidence" value="ECO:0007669"/>
    <property type="project" value="TreeGrafter"/>
</dbReference>
<organism evidence="12 13">
    <name type="scientific">Marinicella litoralis</name>
    <dbReference type="NCBI Taxonomy" id="644220"/>
    <lineage>
        <taxon>Bacteria</taxon>
        <taxon>Pseudomonadati</taxon>
        <taxon>Pseudomonadota</taxon>
        <taxon>Gammaproteobacteria</taxon>
        <taxon>Lysobacterales</taxon>
        <taxon>Marinicellaceae</taxon>
        <taxon>Marinicella</taxon>
    </lineage>
</organism>
<dbReference type="GO" id="GO:0032153">
    <property type="term" value="C:cell division site"/>
    <property type="evidence" value="ECO:0007669"/>
    <property type="project" value="TreeGrafter"/>
</dbReference>
<dbReference type="Pfam" id="PF05164">
    <property type="entry name" value="ZapA"/>
    <property type="match status" value="1"/>
</dbReference>
<name>A0A4R6XC34_9GAMM</name>
<dbReference type="GO" id="GO:0000921">
    <property type="term" value="P:septin ring assembly"/>
    <property type="evidence" value="ECO:0007669"/>
    <property type="project" value="TreeGrafter"/>
</dbReference>
<evidence type="ECO:0000256" key="3">
    <source>
        <dbReference type="ARBA" id="ARBA00015195"/>
    </source>
</evidence>
<dbReference type="InterPro" id="IPR007838">
    <property type="entry name" value="Cell_div_ZapA-like"/>
</dbReference>
<comment type="similarity">
    <text evidence="2">Belongs to the ZapA family. Type 1 subfamily.</text>
</comment>
<keyword evidence="8" id="KW-0131">Cell cycle</keyword>
<comment type="caution">
    <text evidence="12">The sequence shown here is derived from an EMBL/GenBank/DDBJ whole genome shotgun (WGS) entry which is preliminary data.</text>
</comment>